<dbReference type="AlphaFoldDB" id="A0AA41VRR1"/>
<dbReference type="InterPro" id="IPR024438">
    <property type="entry name" value="Staygreen"/>
</dbReference>
<dbReference type="PANTHER" id="PTHR31750:SF18">
    <property type="entry name" value="MAGNESIUM DECHELATASE SGRL, CHLOROPLASTIC"/>
    <property type="match status" value="1"/>
</dbReference>
<comment type="similarity">
    <text evidence="1">Belongs to the staygreen family.</text>
</comment>
<keyword evidence="4" id="KW-1185">Reference proteome</keyword>
<evidence type="ECO:0000256" key="1">
    <source>
        <dbReference type="ARBA" id="ARBA00009234"/>
    </source>
</evidence>
<dbReference type="Proteomes" id="UP001177140">
    <property type="component" value="Unassembled WGS sequence"/>
</dbReference>
<dbReference type="Pfam" id="PF12638">
    <property type="entry name" value="Staygreen"/>
    <property type="match status" value="1"/>
</dbReference>
<evidence type="ECO:0000313" key="3">
    <source>
        <dbReference type="EMBL" id="MCL7046075.1"/>
    </source>
</evidence>
<reference evidence="3" key="1">
    <citation type="submission" date="2022-03" db="EMBL/GenBank/DDBJ databases">
        <title>A functionally conserved STORR gene fusion in Papaver species that diverged 16.8 million years ago.</title>
        <authorList>
            <person name="Catania T."/>
        </authorList>
    </citation>
    <scope>NUCLEOTIDE SEQUENCE</scope>
    <source>
        <strain evidence="3">S-191538</strain>
    </source>
</reference>
<sequence>MACSSYSPSSSSSSSTFTSFTKRLVRNHNIKTVNFISSSLTERSPTNYSTSYNPLVFQAARLLGPPARFEASKLKVVLMGDQEVVFMENNNNYKQMSSLTNDYPRTYTLTHCDLTANLTLTISNAITLDQLKGWYNNDDVVAEWKRVNEGMCLIVHCHVSGPNVLMDVLAEFRYLIFKKEMPLVLQAVQYGDSMFIEQHPELMDALVWVYFHSSSKKYNRVECWGALKNAAQGKQEAQLQSSISSGNNSKEAGGHHRFLEKWGSSKAIFQALVAFLL</sequence>
<dbReference type="PANTHER" id="PTHR31750">
    <property type="entry name" value="PROTEIN STAY-GREEN 1, CHLOROPLASTIC-RELATED"/>
    <property type="match status" value="1"/>
</dbReference>
<evidence type="ECO:0000259" key="2">
    <source>
        <dbReference type="Pfam" id="PF12638"/>
    </source>
</evidence>
<accession>A0AA41VRR1</accession>
<protein>
    <recommendedName>
        <fullName evidence="2">Staygreen protein domain-containing protein</fullName>
    </recommendedName>
</protein>
<organism evidence="3 4">
    <name type="scientific">Papaver nudicaule</name>
    <name type="common">Iceland poppy</name>
    <dbReference type="NCBI Taxonomy" id="74823"/>
    <lineage>
        <taxon>Eukaryota</taxon>
        <taxon>Viridiplantae</taxon>
        <taxon>Streptophyta</taxon>
        <taxon>Embryophyta</taxon>
        <taxon>Tracheophyta</taxon>
        <taxon>Spermatophyta</taxon>
        <taxon>Magnoliopsida</taxon>
        <taxon>Ranunculales</taxon>
        <taxon>Papaveraceae</taxon>
        <taxon>Papaveroideae</taxon>
        <taxon>Papaver</taxon>
    </lineage>
</organism>
<evidence type="ECO:0000313" key="4">
    <source>
        <dbReference type="Proteomes" id="UP001177140"/>
    </source>
</evidence>
<dbReference type="EMBL" id="JAJJMA010277065">
    <property type="protein sequence ID" value="MCL7046075.1"/>
    <property type="molecule type" value="Genomic_DNA"/>
</dbReference>
<gene>
    <name evidence="3" type="ORF">MKW94_014059</name>
</gene>
<comment type="caution">
    <text evidence="3">The sequence shown here is derived from an EMBL/GenBank/DDBJ whole genome shotgun (WGS) entry which is preliminary data.</text>
</comment>
<feature type="domain" description="Staygreen protein" evidence="2">
    <location>
        <begin position="96"/>
        <end position="230"/>
    </location>
</feature>
<name>A0AA41VRR1_PAPNU</name>
<proteinExistence type="inferred from homology"/>